<evidence type="ECO:0000313" key="2">
    <source>
        <dbReference type="Proteomes" id="UP000183208"/>
    </source>
</evidence>
<evidence type="ECO:0000313" key="1">
    <source>
        <dbReference type="EMBL" id="SED73824.1"/>
    </source>
</evidence>
<proteinExistence type="predicted"/>
<sequence>MLAEIPEAEAVGEVAQIYRRIKEVQGSPVVNLIWRHLATIDGALAWAWPLAEDSRSKIEITMKPMIDFIDRCVAGHGLGVKLAPPPPPAVEVLRAYERGNCWNLLATTILAAVRTGVSPPGGGSEPAYFPAILSSVPALLRYGELDDRQRAQVDELSGVGPGSSSGVRPSLWLHLANWPDLLDEVAASCPSVLASAGFSATCDGVLEHAAALLGLAPLRVAPVPASIDHAIGAFRQRLPEMLLMGRVLIRAASA</sequence>
<organism evidence="1 2">
    <name type="scientific">Bradyrhizobium lablabi</name>
    <dbReference type="NCBI Taxonomy" id="722472"/>
    <lineage>
        <taxon>Bacteria</taxon>
        <taxon>Pseudomonadati</taxon>
        <taxon>Pseudomonadota</taxon>
        <taxon>Alphaproteobacteria</taxon>
        <taxon>Hyphomicrobiales</taxon>
        <taxon>Nitrobacteraceae</taxon>
        <taxon>Bradyrhizobium</taxon>
    </lineage>
</organism>
<protein>
    <submittedName>
        <fullName evidence="1">Uncharacterized protein</fullName>
    </submittedName>
</protein>
<accession>A0A1M7CQK3</accession>
<reference evidence="1 2" key="1">
    <citation type="submission" date="2016-10" db="EMBL/GenBank/DDBJ databases">
        <authorList>
            <person name="de Groot N.N."/>
        </authorList>
    </citation>
    <scope>NUCLEOTIDE SEQUENCE [LARGE SCALE GENOMIC DNA]</scope>
    <source>
        <strain evidence="1 2">GAS522</strain>
    </source>
</reference>
<name>A0A1M7CQK3_9BRAD</name>
<dbReference type="AlphaFoldDB" id="A0A1M7CQK3"/>
<dbReference type="Proteomes" id="UP000183208">
    <property type="component" value="Unassembled WGS sequence"/>
</dbReference>
<dbReference type="EMBL" id="FNTI01000001">
    <property type="protein sequence ID" value="SED73824.1"/>
    <property type="molecule type" value="Genomic_DNA"/>
</dbReference>
<gene>
    <name evidence="1" type="ORF">SAMN05444171_4993</name>
</gene>